<dbReference type="EMBL" id="AVOT02005959">
    <property type="protein sequence ID" value="MBW0480408.1"/>
    <property type="molecule type" value="Genomic_DNA"/>
</dbReference>
<protein>
    <submittedName>
        <fullName evidence="3">Uncharacterized protein</fullName>
    </submittedName>
</protein>
<reference evidence="3" key="1">
    <citation type="submission" date="2021-03" db="EMBL/GenBank/DDBJ databases">
        <title>Draft genome sequence of rust myrtle Austropuccinia psidii MF-1, a brazilian biotype.</title>
        <authorList>
            <person name="Quecine M.C."/>
            <person name="Pachon D.M.R."/>
            <person name="Bonatelli M.L."/>
            <person name="Correr F.H."/>
            <person name="Franceschini L.M."/>
            <person name="Leite T.F."/>
            <person name="Margarido G.R.A."/>
            <person name="Almeida C.A."/>
            <person name="Ferrarezi J.A."/>
            <person name="Labate C.A."/>
        </authorList>
    </citation>
    <scope>NUCLEOTIDE SEQUENCE</scope>
    <source>
        <strain evidence="3">MF-1</strain>
    </source>
</reference>
<comment type="caution">
    <text evidence="3">The sequence shown here is derived from an EMBL/GenBank/DDBJ whole genome shotgun (WGS) entry which is preliminary data.</text>
</comment>
<feature type="signal peptide" evidence="2">
    <location>
        <begin position="1"/>
        <end position="20"/>
    </location>
</feature>
<keyword evidence="2" id="KW-0732">Signal</keyword>
<sequence length="542" mass="61731">MFQLGVRNWVLMLRVLLVRGAFKYYHDIPDNGGENYQISPSLFLGGFGRIEHTENSDPNSNMIVNPETLSYSHNHPTSVSFYQPFNQQQGYHSFPGEAQGPDESSFFMPDLFHDFHVAWPSSHQFPSDGTPSEPGQHSSFEGATGTQHIDQNPQTHLTYTWNNHVSQPDDWAVGQTAAALEFPNESFQNFLPPAWHTIPSAEVQNAAQRFKTAAADARRLRMKKRKHQKLGIYSEKNLAPRKRNNLKSDVGAKHDPHQAALQNLENNKGKNMENDDSQTKPFVISADEGFYAQMAAMRTFRRGCKYRANFKKALRDKVSQDENWKGLEQRNHAAVGGRVEDIAERLWNVNVRIIQRLGAHVEASSIRTEEKNLVEWLFGEIKQGFPKELSPHGIESSTIVWDYFWKAVIASDESRSVLKSWNVVASPGSGSNQNKVSRTEVLETKSAINILGTYYKNKNSTKWNLYFGSDERFAGFLEHLYGRLFNSKTLTEVSSSRVFPWQDNKEQSTTERDALIAMLNKRRKAMRHKRPTPDVETTPEGI</sequence>
<proteinExistence type="predicted"/>
<evidence type="ECO:0000313" key="3">
    <source>
        <dbReference type="EMBL" id="MBW0480408.1"/>
    </source>
</evidence>
<organism evidence="3 4">
    <name type="scientific">Austropuccinia psidii MF-1</name>
    <dbReference type="NCBI Taxonomy" id="1389203"/>
    <lineage>
        <taxon>Eukaryota</taxon>
        <taxon>Fungi</taxon>
        <taxon>Dikarya</taxon>
        <taxon>Basidiomycota</taxon>
        <taxon>Pucciniomycotina</taxon>
        <taxon>Pucciniomycetes</taxon>
        <taxon>Pucciniales</taxon>
        <taxon>Sphaerophragmiaceae</taxon>
        <taxon>Austropuccinia</taxon>
    </lineage>
</organism>
<feature type="region of interest" description="Disordered" evidence="1">
    <location>
        <begin position="523"/>
        <end position="542"/>
    </location>
</feature>
<feature type="region of interest" description="Disordered" evidence="1">
    <location>
        <begin position="122"/>
        <end position="150"/>
    </location>
</feature>
<keyword evidence="4" id="KW-1185">Reference proteome</keyword>
<evidence type="ECO:0000256" key="2">
    <source>
        <dbReference type="SAM" id="SignalP"/>
    </source>
</evidence>
<evidence type="ECO:0000256" key="1">
    <source>
        <dbReference type="SAM" id="MobiDB-lite"/>
    </source>
</evidence>
<gene>
    <name evidence="3" type="ORF">O181_020123</name>
</gene>
<evidence type="ECO:0000313" key="4">
    <source>
        <dbReference type="Proteomes" id="UP000765509"/>
    </source>
</evidence>
<dbReference type="Proteomes" id="UP000765509">
    <property type="component" value="Unassembled WGS sequence"/>
</dbReference>
<dbReference type="AlphaFoldDB" id="A0A9Q3CAV6"/>
<accession>A0A9Q3CAV6</accession>
<name>A0A9Q3CAV6_9BASI</name>
<feature type="chain" id="PRO_5040338331" evidence="2">
    <location>
        <begin position="21"/>
        <end position="542"/>
    </location>
</feature>